<proteinExistence type="predicted"/>
<evidence type="ECO:0000313" key="2">
    <source>
        <dbReference type="Proteomes" id="UP000001404"/>
    </source>
</evidence>
<dbReference type="AlphaFoldDB" id="D2PI21"/>
<gene>
    <name evidence="1" type="ordered locus">LD85_3013</name>
</gene>
<reference evidence="2" key="1">
    <citation type="journal article" date="2009" name="Proc. Natl. Acad. Sci. U.S.A.">
        <title>Biogeography of the Sulfolobus islandicus pan-genome.</title>
        <authorList>
            <person name="Reno M.L."/>
            <person name="Held N.L."/>
            <person name="Fields C.J."/>
            <person name="Burke P.V."/>
            <person name="Whitaker R.J."/>
        </authorList>
    </citation>
    <scope>NUCLEOTIDE SEQUENCE [LARGE SCALE GENOMIC DNA]</scope>
    <source>
        <strain evidence="2">L.D.8.5 / Lassen #2</strain>
    </source>
</reference>
<dbReference type="HOGENOM" id="CLU_2230495_0_0_2"/>
<organism evidence="1 2">
    <name type="scientific">Saccharolobus islandicus (strain L.D.8.5 / Lassen #2)</name>
    <name type="common">Sulfolobus islandicus</name>
    <dbReference type="NCBI Taxonomy" id="425944"/>
    <lineage>
        <taxon>Archaea</taxon>
        <taxon>Thermoproteota</taxon>
        <taxon>Thermoprotei</taxon>
        <taxon>Sulfolobales</taxon>
        <taxon>Sulfolobaceae</taxon>
        <taxon>Saccharolobus</taxon>
    </lineage>
</organism>
<dbReference type="KEGG" id="sii:LD85_3013"/>
<dbReference type="EMBL" id="CP001731">
    <property type="protein sequence ID" value="ADB88606.1"/>
    <property type="molecule type" value="Genomic_DNA"/>
</dbReference>
<evidence type="ECO:0000313" key="1">
    <source>
        <dbReference type="EMBL" id="ADB88606.1"/>
    </source>
</evidence>
<dbReference type="Proteomes" id="UP000001404">
    <property type="component" value="Chromosome"/>
</dbReference>
<name>D2PI21_SACI9</name>
<protein>
    <submittedName>
        <fullName evidence="1">Uncharacterized protein</fullName>
    </submittedName>
</protein>
<sequence>MQGEFFKVKMDRVVYLHDGATVYNAFSWFNVDHKRVMFNERDYAEQGFRSLKHRLVSMGFHFPWNSNKFTIMRWLSEFFLVYNILYTLTYLSDKGAIINVDISNE</sequence>
<accession>D2PI21</accession>